<reference evidence="1 2" key="1">
    <citation type="submission" date="2018-12" db="EMBL/GenBank/DDBJ databases">
        <title>Genome sequencing of Eikenella corrodens KCOM 3110 (= JS217).</title>
        <authorList>
            <person name="Koo J.-K."/>
            <person name="Park S.-N."/>
            <person name="Lim Y.K."/>
        </authorList>
    </citation>
    <scope>NUCLEOTIDE SEQUENCE [LARGE SCALE GENOMIC DNA]</scope>
    <source>
        <strain evidence="1 2">KCOM 3110</strain>
    </source>
</reference>
<name>A0A3S9SHH4_EIKCO</name>
<gene>
    <name evidence="1" type="ORF">ELB75_02455</name>
</gene>
<accession>A0A3S9SHH4</accession>
<organism evidence="1 2">
    <name type="scientific">Eikenella corrodens</name>
    <dbReference type="NCBI Taxonomy" id="539"/>
    <lineage>
        <taxon>Bacteria</taxon>
        <taxon>Pseudomonadati</taxon>
        <taxon>Pseudomonadota</taxon>
        <taxon>Betaproteobacteria</taxon>
        <taxon>Neisseriales</taxon>
        <taxon>Neisseriaceae</taxon>
        <taxon>Eikenella</taxon>
    </lineage>
</organism>
<protein>
    <submittedName>
        <fullName evidence="1">Uncharacterized protein</fullName>
    </submittedName>
</protein>
<dbReference type="AlphaFoldDB" id="A0A3S9SHH4"/>
<dbReference type="Proteomes" id="UP000282435">
    <property type="component" value="Chromosome"/>
</dbReference>
<dbReference type="RefSeq" id="WP_126982583.1">
    <property type="nucleotide sequence ID" value="NZ_CP034670.1"/>
</dbReference>
<evidence type="ECO:0000313" key="2">
    <source>
        <dbReference type="Proteomes" id="UP000282435"/>
    </source>
</evidence>
<sequence>MKTQHPHSAKPMKPRYPTKPPKSCLLAVGYCRPDNPLVYEYRPIGHFPTKTAAKQRIEELKQEAPDLLFLILETNPSKQAAVYQKFAAALKA</sequence>
<evidence type="ECO:0000313" key="1">
    <source>
        <dbReference type="EMBL" id="AZR58995.1"/>
    </source>
</evidence>
<dbReference type="OrthoDB" id="9957668at2"/>
<proteinExistence type="predicted"/>
<dbReference type="EMBL" id="CP034670">
    <property type="protein sequence ID" value="AZR58995.1"/>
    <property type="molecule type" value="Genomic_DNA"/>
</dbReference>